<evidence type="ECO:0000259" key="9">
    <source>
        <dbReference type="PROSITE" id="PS50162"/>
    </source>
</evidence>
<accession>A0AAV8QDV8</accession>
<keyword evidence="6" id="KW-0346">Stress response</keyword>
<dbReference type="GO" id="GO:0003684">
    <property type="term" value="F:damaged DNA binding"/>
    <property type="evidence" value="ECO:0007669"/>
    <property type="project" value="InterPro"/>
</dbReference>
<dbReference type="GO" id="GO:0005524">
    <property type="term" value="F:ATP binding"/>
    <property type="evidence" value="ECO:0007669"/>
    <property type="project" value="UniProtKB-KW"/>
</dbReference>
<keyword evidence="3" id="KW-0227">DNA damage</keyword>
<keyword evidence="5" id="KW-0067">ATP-binding</keyword>
<evidence type="ECO:0000313" key="10">
    <source>
        <dbReference type="EMBL" id="KAJ8471108.1"/>
    </source>
</evidence>
<keyword evidence="11" id="KW-1185">Reference proteome</keyword>
<dbReference type="GO" id="GO:0000725">
    <property type="term" value="P:recombinational repair"/>
    <property type="evidence" value="ECO:0007669"/>
    <property type="project" value="TreeGrafter"/>
</dbReference>
<dbReference type="SUPFAM" id="SSF52540">
    <property type="entry name" value="P-loop containing nucleoside triphosphate hydrolases"/>
    <property type="match status" value="1"/>
</dbReference>
<evidence type="ECO:0000256" key="5">
    <source>
        <dbReference type="ARBA" id="ARBA00022840"/>
    </source>
</evidence>
<dbReference type="FunFam" id="3.30.230.10:FF:000053">
    <property type="entry name" value="DNA repair protein radA isogeny"/>
    <property type="match status" value="1"/>
</dbReference>
<dbReference type="InterPro" id="IPR004504">
    <property type="entry name" value="DNA_repair_RadA"/>
</dbReference>
<keyword evidence="1" id="KW-0479">Metal-binding</keyword>
<dbReference type="PRINTS" id="PR01874">
    <property type="entry name" value="DNAREPAIRADA"/>
</dbReference>
<dbReference type="InterPro" id="IPR027417">
    <property type="entry name" value="P-loop_NTPase"/>
</dbReference>
<evidence type="ECO:0000256" key="2">
    <source>
        <dbReference type="ARBA" id="ARBA00022741"/>
    </source>
</evidence>
<evidence type="ECO:0000256" key="1">
    <source>
        <dbReference type="ARBA" id="ARBA00022723"/>
    </source>
</evidence>
<proteinExistence type="predicted"/>
<feature type="domain" description="RecA family profile 1" evidence="9">
    <location>
        <begin position="286"/>
        <end position="440"/>
    </location>
</feature>
<keyword evidence="8" id="KW-0234">DNA repair</keyword>
<dbReference type="GO" id="GO:0046872">
    <property type="term" value="F:metal ion binding"/>
    <property type="evidence" value="ECO:0007669"/>
    <property type="project" value="UniProtKB-KW"/>
</dbReference>
<dbReference type="GO" id="GO:0016787">
    <property type="term" value="F:hydrolase activity"/>
    <property type="evidence" value="ECO:0007669"/>
    <property type="project" value="UniProtKB-KW"/>
</dbReference>
<evidence type="ECO:0000256" key="4">
    <source>
        <dbReference type="ARBA" id="ARBA00022801"/>
    </source>
</evidence>
<evidence type="ECO:0000256" key="6">
    <source>
        <dbReference type="ARBA" id="ARBA00023016"/>
    </source>
</evidence>
<dbReference type="InterPro" id="IPR014721">
    <property type="entry name" value="Ribsml_uS5_D2-typ_fold_subgr"/>
</dbReference>
<keyword evidence="4" id="KW-0378">Hydrolase</keyword>
<dbReference type="SUPFAM" id="SSF54211">
    <property type="entry name" value="Ribosomal protein S5 domain 2-like"/>
    <property type="match status" value="1"/>
</dbReference>
<comment type="caution">
    <text evidence="10">The sequence shown here is derived from an EMBL/GenBank/DDBJ whole genome shotgun (WGS) entry which is preliminary data.</text>
</comment>
<keyword evidence="7" id="KW-0238">DNA-binding</keyword>
<dbReference type="NCBIfam" id="TIGR00416">
    <property type="entry name" value="sms"/>
    <property type="match status" value="1"/>
</dbReference>
<dbReference type="AlphaFoldDB" id="A0AAV8QDV8"/>
<dbReference type="InterPro" id="IPR003593">
    <property type="entry name" value="AAA+_ATPase"/>
</dbReference>
<protein>
    <recommendedName>
        <fullName evidence="9">RecA family profile 1 domain-containing protein</fullName>
    </recommendedName>
</protein>
<keyword evidence="2" id="KW-0547">Nucleotide-binding</keyword>
<dbReference type="InterPro" id="IPR020568">
    <property type="entry name" value="Ribosomal_Su5_D2-typ_SF"/>
</dbReference>
<dbReference type="Gene3D" id="3.30.230.10">
    <property type="match status" value="1"/>
</dbReference>
<dbReference type="Pfam" id="PF13481">
    <property type="entry name" value="AAA_25"/>
    <property type="match status" value="1"/>
</dbReference>
<name>A0AAV8QDV8_ENSVE</name>
<dbReference type="GO" id="GO:0140664">
    <property type="term" value="F:ATP-dependent DNA damage sensor activity"/>
    <property type="evidence" value="ECO:0007669"/>
    <property type="project" value="InterPro"/>
</dbReference>
<reference evidence="10 11" key="1">
    <citation type="submission" date="2022-12" db="EMBL/GenBank/DDBJ databases">
        <title>Chromosome-scale assembly of the Ensete ventricosum genome.</title>
        <authorList>
            <person name="Dussert Y."/>
            <person name="Stocks J."/>
            <person name="Wendawek A."/>
            <person name="Woldeyes F."/>
            <person name="Nichols R.A."/>
            <person name="Borrell J.S."/>
        </authorList>
    </citation>
    <scope>NUCLEOTIDE SEQUENCE [LARGE SCALE GENOMIC DNA]</scope>
    <source>
        <strain evidence="11">cv. Maze</strain>
        <tissue evidence="10">Seeds</tissue>
    </source>
</reference>
<sequence>MLRPHQYPVQVIKMQSFRNLLHQKEMLLLSRSEFLFGSHSLSSNVAQRWKLSYHSSSFGPGDRELAKGSAGWSEIGSASASYSTCYRPFTDQHESRGEEEPIGWQEKRASGRGSDLGVVLGDGEDNKHKVSTFFDPLEGKIMTIPMVEESDDAGCRQAEESTWIEKSDQKKISGRPKILGERQVKGFQKNQVSLRTTSIAKRKMGKVKVSWVCDNCGETFGQWWGTCPSCNVTCSVKKFTEAEFSRARGAEVSEAAVRSWLPEHSITLVPLSLAEVNKGRNQSDWRIPLSGHFGMEVSRVLGGGIVPGSLLLFGGDPGVGKSTLLLQISAILAQGFNFNGPARVVYVSGEESIEQIGNRADRMGITTKDLFLYSSTDIEDILDNVKTCPPQALIVDSIQTVYLRGVAGSAGNIMQVKECTSALLRFAKQTNIPVLLIGHVTKSGDIAGPRILEHIVDAVFYMEGERYSSYRLLRSVKNRFGTTDELGVFEMSESGLEAVSNPSEIFLSDHFSDSDVLAGLAIAVVVDGSRTFLIEVQALCVSDPSAARHANGIKAGRADMIISVLMKQAGLKLQGNAIFLNVVSGYNLTETAGDLAIAAAICSSFLEFPIPNDIAFIGEVGLGGELRGVPRMDKRIIAVAKLGFKRCVIPKAAERTLASLNLELTILGCNNLKDVINMVFQPA</sequence>
<dbReference type="PANTHER" id="PTHR32472:SF10">
    <property type="entry name" value="DNA REPAIR PROTEIN RADA-LIKE PROTEIN"/>
    <property type="match status" value="1"/>
</dbReference>
<dbReference type="SMART" id="SM00382">
    <property type="entry name" value="AAA"/>
    <property type="match status" value="1"/>
</dbReference>
<dbReference type="PROSITE" id="PS50162">
    <property type="entry name" value="RECA_2"/>
    <property type="match status" value="1"/>
</dbReference>
<evidence type="ECO:0000313" key="11">
    <source>
        <dbReference type="Proteomes" id="UP001222027"/>
    </source>
</evidence>
<organism evidence="10 11">
    <name type="scientific">Ensete ventricosum</name>
    <name type="common">Abyssinian banana</name>
    <name type="synonym">Musa ensete</name>
    <dbReference type="NCBI Taxonomy" id="4639"/>
    <lineage>
        <taxon>Eukaryota</taxon>
        <taxon>Viridiplantae</taxon>
        <taxon>Streptophyta</taxon>
        <taxon>Embryophyta</taxon>
        <taxon>Tracheophyta</taxon>
        <taxon>Spermatophyta</taxon>
        <taxon>Magnoliopsida</taxon>
        <taxon>Liliopsida</taxon>
        <taxon>Zingiberales</taxon>
        <taxon>Musaceae</taxon>
        <taxon>Ensete</taxon>
    </lineage>
</organism>
<dbReference type="Pfam" id="PF13541">
    <property type="entry name" value="ChlI"/>
    <property type="match status" value="1"/>
</dbReference>
<dbReference type="EMBL" id="JAQQAF010000007">
    <property type="protein sequence ID" value="KAJ8471108.1"/>
    <property type="molecule type" value="Genomic_DNA"/>
</dbReference>
<dbReference type="InterPro" id="IPR020588">
    <property type="entry name" value="RecA_ATP-bd"/>
</dbReference>
<dbReference type="Gene3D" id="3.40.50.300">
    <property type="entry name" value="P-loop containing nucleotide triphosphate hydrolases"/>
    <property type="match status" value="1"/>
</dbReference>
<dbReference type="CDD" id="cd01121">
    <property type="entry name" value="RadA_SMS_N"/>
    <property type="match status" value="1"/>
</dbReference>
<dbReference type="PANTHER" id="PTHR32472">
    <property type="entry name" value="DNA REPAIR PROTEIN RADA"/>
    <property type="match status" value="1"/>
</dbReference>
<evidence type="ECO:0000256" key="3">
    <source>
        <dbReference type="ARBA" id="ARBA00022763"/>
    </source>
</evidence>
<evidence type="ECO:0000256" key="7">
    <source>
        <dbReference type="ARBA" id="ARBA00023125"/>
    </source>
</evidence>
<gene>
    <name evidence="10" type="ORF">OPV22_025451</name>
</gene>
<dbReference type="Proteomes" id="UP001222027">
    <property type="component" value="Unassembled WGS sequence"/>
</dbReference>
<dbReference type="FunFam" id="3.40.50.300:FF:000050">
    <property type="entry name" value="DNA repair protein RadA"/>
    <property type="match status" value="1"/>
</dbReference>
<evidence type="ECO:0000256" key="8">
    <source>
        <dbReference type="ARBA" id="ARBA00023204"/>
    </source>
</evidence>